<comment type="cofactor">
    <cofactor evidence="6">
        <name>Zn(2+)</name>
        <dbReference type="ChEBI" id="CHEBI:29105"/>
    </cofactor>
    <text evidence="6">Binds 1 zinc ion per subunit.</text>
</comment>
<protein>
    <recommendedName>
        <fullName evidence="5">S-methylmethionine:homocysteine methyltransferase</fullName>
    </recommendedName>
</protein>
<evidence type="ECO:0000256" key="3">
    <source>
        <dbReference type="ARBA" id="ARBA00022723"/>
    </source>
</evidence>
<feature type="binding site" evidence="6 7">
    <location>
        <position position="299"/>
    </location>
    <ligand>
        <name>Zn(2+)</name>
        <dbReference type="ChEBI" id="CHEBI:29105"/>
    </ligand>
</feature>
<dbReference type="AlphaFoldDB" id="A0A139MZG1"/>
<dbReference type="GO" id="GO:0009086">
    <property type="term" value="P:methionine biosynthetic process"/>
    <property type="evidence" value="ECO:0007669"/>
    <property type="project" value="InterPro"/>
</dbReference>
<proteinExistence type="predicted"/>
<evidence type="ECO:0000256" key="1">
    <source>
        <dbReference type="ARBA" id="ARBA00022603"/>
    </source>
</evidence>
<dbReference type="EMBL" id="LQRD01000056">
    <property type="protein sequence ID" value="KXT69176.1"/>
    <property type="molecule type" value="Genomic_DNA"/>
</dbReference>
<dbReference type="InterPro" id="IPR017226">
    <property type="entry name" value="BHMT-like"/>
</dbReference>
<dbReference type="GO" id="GO:0008270">
    <property type="term" value="F:zinc ion binding"/>
    <property type="evidence" value="ECO:0007669"/>
    <property type="project" value="InterPro"/>
</dbReference>
<accession>A0A139MZG1</accession>
<keyword evidence="4 6" id="KW-0862">Zinc</keyword>
<sequence length="315" mass="34727">MGAFKDLLEKQDIIILDGALGTELERQGYDVSGRLWSAKYLLENPQIIQGLHEDYVRAGSDIITTSSYQASIPAFVEEGLSLDKAHEIFKETVLLAQAAVKNVWGRLSLDEQKQRSYPLIAGSVGPYAAYLADGSEYTGAYHLSEEEFKDFHRPRIQALLDAGCDLLALETIPNGAETEALVHLLSEEFPQVEAYLSFTAQTVSAISDGTLIEEVGRLAQSSPQVLAVGFNCTAPHLIAPLLEKLKQVCDKPLLAYPNSGEIYNGVTNTWQDNPEQHLCLTDYSHLSKKQGVQLFGGCCRTRPEDIRRLAGELRT</sequence>
<dbReference type="PROSITE" id="PS50970">
    <property type="entry name" value="HCY"/>
    <property type="match status" value="1"/>
</dbReference>
<dbReference type="PIRSF" id="PIRSF037505">
    <property type="entry name" value="Betaine_HMT"/>
    <property type="match status" value="1"/>
</dbReference>
<dbReference type="PANTHER" id="PTHR46015">
    <property type="entry name" value="ZGC:172121"/>
    <property type="match status" value="1"/>
</dbReference>
<feature type="binding site" evidence="6 7">
    <location>
        <position position="298"/>
    </location>
    <ligand>
        <name>Zn(2+)</name>
        <dbReference type="ChEBI" id="CHEBI:29105"/>
    </ligand>
</feature>
<dbReference type="NCBIfam" id="NF007020">
    <property type="entry name" value="PRK09485.1"/>
    <property type="match status" value="1"/>
</dbReference>
<dbReference type="InterPro" id="IPR036589">
    <property type="entry name" value="HCY_dom_sf"/>
</dbReference>
<keyword evidence="2 7" id="KW-0808">Transferase</keyword>
<evidence type="ECO:0000256" key="6">
    <source>
        <dbReference type="PIRSR" id="PIRSR037505-2"/>
    </source>
</evidence>
<keyword evidence="1 7" id="KW-0489">Methyltransferase</keyword>
<keyword evidence="3 6" id="KW-0479">Metal-binding</keyword>
<dbReference type="PATRIC" id="fig|45634.12.peg.1529"/>
<comment type="caution">
    <text evidence="9">The sequence shown here is derived from an EMBL/GenBank/DDBJ whole genome shotgun (WGS) entry which is preliminary data.</text>
</comment>
<evidence type="ECO:0000256" key="2">
    <source>
        <dbReference type="ARBA" id="ARBA00022679"/>
    </source>
</evidence>
<gene>
    <name evidence="9" type="ORF">SCRDD08_01461</name>
</gene>
<dbReference type="InterPro" id="IPR051486">
    <property type="entry name" value="Hcy_S-methyltransferase"/>
</dbReference>
<evidence type="ECO:0000256" key="4">
    <source>
        <dbReference type="ARBA" id="ARBA00022833"/>
    </source>
</evidence>
<dbReference type="SUPFAM" id="SSF82282">
    <property type="entry name" value="Homocysteine S-methyltransferase"/>
    <property type="match status" value="1"/>
</dbReference>
<reference evidence="9 10" key="1">
    <citation type="submission" date="2016-01" db="EMBL/GenBank/DDBJ databases">
        <title>Highly variable Streptococcus oralis are common among viridans streptococci isolated from primates.</title>
        <authorList>
            <person name="Denapaite D."/>
            <person name="Rieger M."/>
            <person name="Koendgen S."/>
            <person name="Brueckner R."/>
            <person name="Ochigava I."/>
            <person name="Kappeler P."/>
            <person name="Maetz-Rensing K."/>
            <person name="Leendertz F."/>
            <person name="Hakenbeck R."/>
        </authorList>
    </citation>
    <scope>NUCLEOTIDE SEQUENCE [LARGE SCALE GENOMIC DNA]</scope>
    <source>
        <strain evidence="9 10">DD08</strain>
    </source>
</reference>
<name>A0A139MZG1_STRCR</name>
<evidence type="ECO:0000256" key="5">
    <source>
        <dbReference type="ARBA" id="ARBA00076752"/>
    </source>
</evidence>
<dbReference type="Pfam" id="PF02574">
    <property type="entry name" value="S-methyl_trans"/>
    <property type="match status" value="1"/>
</dbReference>
<dbReference type="Gene3D" id="3.20.20.330">
    <property type="entry name" value="Homocysteine-binding-like domain"/>
    <property type="match status" value="1"/>
</dbReference>
<dbReference type="InterPro" id="IPR003726">
    <property type="entry name" value="HCY_dom"/>
</dbReference>
<dbReference type="RefSeq" id="WP_061423035.1">
    <property type="nucleotide sequence ID" value="NZ_KQ969062.1"/>
</dbReference>
<dbReference type="GO" id="GO:0008898">
    <property type="term" value="F:S-adenosylmethionine-homocysteine S-methyltransferase activity"/>
    <property type="evidence" value="ECO:0007669"/>
    <property type="project" value="TreeGrafter"/>
</dbReference>
<dbReference type="PANTHER" id="PTHR46015:SF1">
    <property type="entry name" value="HOMOCYSTEINE S-METHYLTRANSFERASE-LIKE ISOFORM 1"/>
    <property type="match status" value="1"/>
</dbReference>
<dbReference type="GO" id="GO:0033528">
    <property type="term" value="P:S-methylmethionine cycle"/>
    <property type="evidence" value="ECO:0007669"/>
    <property type="project" value="TreeGrafter"/>
</dbReference>
<evidence type="ECO:0000313" key="9">
    <source>
        <dbReference type="EMBL" id="KXT69176.1"/>
    </source>
</evidence>
<evidence type="ECO:0000259" key="8">
    <source>
        <dbReference type="PROSITE" id="PS50970"/>
    </source>
</evidence>
<dbReference type="Proteomes" id="UP000070377">
    <property type="component" value="Unassembled WGS sequence"/>
</dbReference>
<feature type="binding site" evidence="6 7">
    <location>
        <position position="232"/>
    </location>
    <ligand>
        <name>Zn(2+)</name>
        <dbReference type="ChEBI" id="CHEBI:29105"/>
    </ligand>
</feature>
<dbReference type="GO" id="GO:0032259">
    <property type="term" value="P:methylation"/>
    <property type="evidence" value="ECO:0007669"/>
    <property type="project" value="UniProtKB-KW"/>
</dbReference>
<dbReference type="FunFam" id="3.20.20.330:FF:000002">
    <property type="entry name" value="Homocysteine S-methyltransferase"/>
    <property type="match status" value="1"/>
</dbReference>
<feature type="domain" description="Hcy-binding" evidence="8">
    <location>
        <begin position="2"/>
        <end position="313"/>
    </location>
</feature>
<evidence type="ECO:0000313" key="10">
    <source>
        <dbReference type="Proteomes" id="UP000070377"/>
    </source>
</evidence>
<dbReference type="STRING" id="45634.SCRDD08_01461"/>
<organism evidence="9 10">
    <name type="scientific">Streptococcus cristatus</name>
    <dbReference type="NCBI Taxonomy" id="45634"/>
    <lineage>
        <taxon>Bacteria</taxon>
        <taxon>Bacillati</taxon>
        <taxon>Bacillota</taxon>
        <taxon>Bacilli</taxon>
        <taxon>Lactobacillales</taxon>
        <taxon>Streptococcaceae</taxon>
        <taxon>Streptococcus</taxon>
    </lineage>
</organism>
<evidence type="ECO:0000256" key="7">
    <source>
        <dbReference type="PROSITE-ProRule" id="PRU00333"/>
    </source>
</evidence>